<keyword evidence="3" id="KW-1185">Reference proteome</keyword>
<proteinExistence type="predicted"/>
<organism evidence="2 3">
    <name type="scientific">Rhizobium sophorae</name>
    <dbReference type="NCBI Taxonomy" id="1535242"/>
    <lineage>
        <taxon>Bacteria</taxon>
        <taxon>Pseudomonadati</taxon>
        <taxon>Pseudomonadota</taxon>
        <taxon>Alphaproteobacteria</taxon>
        <taxon>Hyphomicrobiales</taxon>
        <taxon>Rhizobiaceae</taxon>
        <taxon>Rhizobium/Agrobacterium group</taxon>
        <taxon>Rhizobium</taxon>
    </lineage>
</organism>
<keyword evidence="1" id="KW-1133">Transmembrane helix</keyword>
<evidence type="ECO:0000313" key="2">
    <source>
        <dbReference type="EMBL" id="NNU35995.1"/>
    </source>
</evidence>
<dbReference type="Pfam" id="PF06496">
    <property type="entry name" value="DUF1097"/>
    <property type="match status" value="1"/>
</dbReference>
<sequence length="173" mass="18923">MSSAQFQEAQRLPQANHRLHRRKFILWTVIASVVAAFAAWLSAALNLEVWVMFIGFIAWFTRPTSVRNSSAAMLCLWLGIAVGAVSHIMTGALFPLLDHMALPAVVFLVAILIVGLRTHSIVGNMLAWFLGMVTYFAAELDLAVASFMHLAIATGIGGFAGYTCQALNRRFAE</sequence>
<keyword evidence="1" id="KW-0472">Membrane</keyword>
<feature type="transmembrane region" description="Helical" evidence="1">
    <location>
        <begin position="24"/>
        <end position="41"/>
    </location>
</feature>
<name>A0A7Y3WD31_9HYPH</name>
<dbReference type="InterPro" id="IPR009476">
    <property type="entry name" value="DUF1097"/>
</dbReference>
<feature type="transmembrane region" description="Helical" evidence="1">
    <location>
        <begin position="100"/>
        <end position="116"/>
    </location>
</feature>
<feature type="transmembrane region" description="Helical" evidence="1">
    <location>
        <begin position="121"/>
        <end position="138"/>
    </location>
</feature>
<accession>A0A7Y3WD31</accession>
<dbReference type="RefSeq" id="WP_171376135.1">
    <property type="nucleotide sequence ID" value="NZ_JABFCN010000009.1"/>
</dbReference>
<gene>
    <name evidence="2" type="ORF">G9X64_05765</name>
</gene>
<dbReference type="EMBL" id="JABFCN010000009">
    <property type="protein sequence ID" value="NNU35995.1"/>
    <property type="molecule type" value="Genomic_DNA"/>
</dbReference>
<protein>
    <submittedName>
        <fullName evidence="2">DUF1097 domain-containing protein</fullName>
    </submittedName>
</protein>
<feature type="transmembrane region" description="Helical" evidence="1">
    <location>
        <begin position="47"/>
        <end position="62"/>
    </location>
</feature>
<keyword evidence="1" id="KW-0812">Transmembrane</keyword>
<evidence type="ECO:0000256" key="1">
    <source>
        <dbReference type="SAM" id="Phobius"/>
    </source>
</evidence>
<feature type="transmembrane region" description="Helical" evidence="1">
    <location>
        <begin position="74"/>
        <end position="94"/>
    </location>
</feature>
<dbReference type="Proteomes" id="UP000519972">
    <property type="component" value="Unassembled WGS sequence"/>
</dbReference>
<feature type="transmembrane region" description="Helical" evidence="1">
    <location>
        <begin position="144"/>
        <end position="164"/>
    </location>
</feature>
<evidence type="ECO:0000313" key="3">
    <source>
        <dbReference type="Proteomes" id="UP000519972"/>
    </source>
</evidence>
<comment type="caution">
    <text evidence="2">The sequence shown here is derived from an EMBL/GenBank/DDBJ whole genome shotgun (WGS) entry which is preliminary data.</text>
</comment>
<reference evidence="2 3" key="1">
    <citation type="submission" date="2020-02" db="EMBL/GenBank/DDBJ databases">
        <authorList>
            <person name="Sun Q."/>
        </authorList>
    </citation>
    <scope>NUCLEOTIDE SEQUENCE [LARGE SCALE GENOMIC DNA]</scope>
    <source>
        <strain evidence="2 3">CCBAU 03386</strain>
    </source>
</reference>
<dbReference type="AlphaFoldDB" id="A0A7Y3WD31"/>